<dbReference type="PANTHER" id="PTHR45138">
    <property type="entry name" value="REGULATORY COMPONENTS OF SENSORY TRANSDUCTION SYSTEM"/>
    <property type="match status" value="1"/>
</dbReference>
<evidence type="ECO:0000256" key="5">
    <source>
        <dbReference type="SAM" id="Phobius"/>
    </source>
</evidence>
<keyword evidence="5" id="KW-1133">Transmembrane helix</keyword>
<keyword evidence="5" id="KW-0472">Membrane</keyword>
<evidence type="ECO:0000313" key="7">
    <source>
        <dbReference type="EMBL" id="OOV79816.1"/>
    </source>
</evidence>
<feature type="transmembrane region" description="Helical" evidence="5">
    <location>
        <begin position="204"/>
        <end position="222"/>
    </location>
</feature>
<dbReference type="Gene3D" id="3.30.70.270">
    <property type="match status" value="1"/>
</dbReference>
<organism evidence="7 8">
    <name type="scientific">Acinetobacter amyesii</name>
    <dbReference type="NCBI Taxonomy" id="2942470"/>
    <lineage>
        <taxon>Bacteria</taxon>
        <taxon>Pseudomonadati</taxon>
        <taxon>Pseudomonadota</taxon>
        <taxon>Gammaproteobacteria</taxon>
        <taxon>Moraxellales</taxon>
        <taxon>Moraxellaceae</taxon>
        <taxon>Acinetobacter</taxon>
    </lineage>
</organism>
<name>A0A1T1GQH7_9GAMM</name>
<comment type="cofactor">
    <cofactor evidence="1">
        <name>Mg(2+)</name>
        <dbReference type="ChEBI" id="CHEBI:18420"/>
    </cofactor>
</comment>
<feature type="transmembrane region" description="Helical" evidence="5">
    <location>
        <begin position="98"/>
        <end position="118"/>
    </location>
</feature>
<dbReference type="Pfam" id="PF00990">
    <property type="entry name" value="GGDEF"/>
    <property type="match status" value="1"/>
</dbReference>
<dbReference type="GO" id="GO:0005886">
    <property type="term" value="C:plasma membrane"/>
    <property type="evidence" value="ECO:0007669"/>
    <property type="project" value="TreeGrafter"/>
</dbReference>
<dbReference type="FunFam" id="3.30.70.270:FF:000001">
    <property type="entry name" value="Diguanylate cyclase domain protein"/>
    <property type="match status" value="1"/>
</dbReference>
<evidence type="ECO:0000256" key="4">
    <source>
        <dbReference type="SAM" id="MobiDB-lite"/>
    </source>
</evidence>
<feature type="transmembrane region" description="Helical" evidence="5">
    <location>
        <begin position="130"/>
        <end position="148"/>
    </location>
</feature>
<evidence type="ECO:0000256" key="1">
    <source>
        <dbReference type="ARBA" id="ARBA00001946"/>
    </source>
</evidence>
<dbReference type="Proteomes" id="UP000191160">
    <property type="component" value="Unassembled WGS sequence"/>
</dbReference>
<dbReference type="GO" id="GO:0052621">
    <property type="term" value="F:diguanylate cyclase activity"/>
    <property type="evidence" value="ECO:0007669"/>
    <property type="project" value="UniProtKB-EC"/>
</dbReference>
<feature type="compositionally biased region" description="Polar residues" evidence="4">
    <location>
        <begin position="438"/>
        <end position="450"/>
    </location>
</feature>
<dbReference type="SMART" id="SM00267">
    <property type="entry name" value="GGDEF"/>
    <property type="match status" value="1"/>
</dbReference>
<feature type="compositionally biased region" description="Basic and acidic residues" evidence="4">
    <location>
        <begin position="406"/>
        <end position="420"/>
    </location>
</feature>
<dbReference type="AlphaFoldDB" id="A0A1T1GQH7"/>
<evidence type="ECO:0000256" key="3">
    <source>
        <dbReference type="ARBA" id="ARBA00034247"/>
    </source>
</evidence>
<dbReference type="InterPro" id="IPR029787">
    <property type="entry name" value="Nucleotide_cyclase"/>
</dbReference>
<dbReference type="InterPro" id="IPR050469">
    <property type="entry name" value="Diguanylate_Cyclase"/>
</dbReference>
<gene>
    <name evidence="7" type="ORF">B1202_15560</name>
</gene>
<evidence type="ECO:0000256" key="2">
    <source>
        <dbReference type="ARBA" id="ARBA00012528"/>
    </source>
</evidence>
<sequence>MSVDVRMSSRTNSSAQEVRKNHTHTLKLSECDLANRAEIEQAIADPFARIPTQFRNYFLQHQYAHQLPYLRQVNYMAQITFLLYFFADIFIIPDMFFWSGLSRVAMIIAALLVSFYLFKYKKDIRVLDMILPIGTVCSTAIWIGLLLASNSPMVSSYIYGAAIFILIANVCVQTQFKPALYCSGLISLLVYFAVSQLLSWQEALIFVVVSIPVWMISLHMSWNNTLNARRHFLRTLLDDWNMHTLKNLAHTDELTQLYNRRQFVQLAEHRIHEWPTPASTCLLMFDVDHFKHINDNYGHDVGDQVLQCIAETTRKEMRQKDVLARFGGEEFIVLLSETQIQDAMLIAERIRLTLQNQSLLNVANHPIQFTVSIGVSQLKSHKQNLTELIKQADIALYQAKENGRNRVERYDSSMKPERKSTKSWQSFTHKAKPKAEPNNESDSSWSIVYK</sequence>
<feature type="transmembrane region" description="Helical" evidence="5">
    <location>
        <begin position="179"/>
        <end position="198"/>
    </location>
</feature>
<protein>
    <recommendedName>
        <fullName evidence="2">diguanylate cyclase</fullName>
        <ecNumber evidence="2">2.7.7.65</ecNumber>
    </recommendedName>
</protein>
<dbReference type="InterPro" id="IPR043128">
    <property type="entry name" value="Rev_trsase/Diguanyl_cyclase"/>
</dbReference>
<keyword evidence="8" id="KW-1185">Reference proteome</keyword>
<reference evidence="7 8" key="1">
    <citation type="submission" date="2017-02" db="EMBL/GenBank/DDBJ databases">
        <title>Acinetobacter sp. ANC 4945, whole genome shotgun sequencing project.</title>
        <authorList>
            <person name="Radolfova-Krizova L."/>
            <person name="Al Atrouni A."/>
            <person name="Nemec A."/>
        </authorList>
    </citation>
    <scope>NUCLEOTIDE SEQUENCE [LARGE SCALE GENOMIC DNA]</scope>
    <source>
        <strain evidence="7 8">ANC 4945</strain>
    </source>
</reference>
<feature type="domain" description="GGDEF" evidence="6">
    <location>
        <begin position="278"/>
        <end position="412"/>
    </location>
</feature>
<feature type="transmembrane region" description="Helical" evidence="5">
    <location>
        <begin position="154"/>
        <end position="172"/>
    </location>
</feature>
<dbReference type="SUPFAM" id="SSF55073">
    <property type="entry name" value="Nucleotide cyclase"/>
    <property type="match status" value="1"/>
</dbReference>
<dbReference type="InterPro" id="IPR000160">
    <property type="entry name" value="GGDEF_dom"/>
</dbReference>
<dbReference type="CDD" id="cd01949">
    <property type="entry name" value="GGDEF"/>
    <property type="match status" value="1"/>
</dbReference>
<dbReference type="PROSITE" id="PS50887">
    <property type="entry name" value="GGDEF"/>
    <property type="match status" value="1"/>
</dbReference>
<dbReference type="PANTHER" id="PTHR45138:SF9">
    <property type="entry name" value="DIGUANYLATE CYCLASE DGCM-RELATED"/>
    <property type="match status" value="1"/>
</dbReference>
<comment type="catalytic activity">
    <reaction evidence="3">
        <text>2 GTP = 3',3'-c-di-GMP + 2 diphosphate</text>
        <dbReference type="Rhea" id="RHEA:24898"/>
        <dbReference type="ChEBI" id="CHEBI:33019"/>
        <dbReference type="ChEBI" id="CHEBI:37565"/>
        <dbReference type="ChEBI" id="CHEBI:58805"/>
        <dbReference type="EC" id="2.7.7.65"/>
    </reaction>
</comment>
<evidence type="ECO:0000259" key="6">
    <source>
        <dbReference type="PROSITE" id="PS50887"/>
    </source>
</evidence>
<feature type="transmembrane region" description="Helical" evidence="5">
    <location>
        <begin position="73"/>
        <end position="92"/>
    </location>
</feature>
<comment type="caution">
    <text evidence="7">The sequence shown here is derived from an EMBL/GenBank/DDBJ whole genome shotgun (WGS) entry which is preliminary data.</text>
</comment>
<keyword evidence="5" id="KW-0812">Transmembrane</keyword>
<feature type="region of interest" description="Disordered" evidence="4">
    <location>
        <begin position="406"/>
        <end position="450"/>
    </location>
</feature>
<dbReference type="GO" id="GO:0043709">
    <property type="term" value="P:cell adhesion involved in single-species biofilm formation"/>
    <property type="evidence" value="ECO:0007669"/>
    <property type="project" value="TreeGrafter"/>
</dbReference>
<dbReference type="NCBIfam" id="TIGR00254">
    <property type="entry name" value="GGDEF"/>
    <property type="match status" value="1"/>
</dbReference>
<accession>A0A1T1GQH7</accession>
<dbReference type="EMBL" id="MVKX01000012">
    <property type="protein sequence ID" value="OOV79816.1"/>
    <property type="molecule type" value="Genomic_DNA"/>
</dbReference>
<proteinExistence type="predicted"/>
<feature type="region of interest" description="Disordered" evidence="4">
    <location>
        <begin position="1"/>
        <end position="21"/>
    </location>
</feature>
<dbReference type="EC" id="2.7.7.65" evidence="2"/>
<evidence type="ECO:0000313" key="8">
    <source>
        <dbReference type="Proteomes" id="UP000191160"/>
    </source>
</evidence>
<dbReference type="GO" id="GO:1902201">
    <property type="term" value="P:negative regulation of bacterial-type flagellum-dependent cell motility"/>
    <property type="evidence" value="ECO:0007669"/>
    <property type="project" value="TreeGrafter"/>
</dbReference>